<keyword evidence="1" id="KW-0812">Transmembrane</keyword>
<proteinExistence type="predicted"/>
<evidence type="ECO:0000313" key="4">
    <source>
        <dbReference type="Proteomes" id="UP000198346"/>
    </source>
</evidence>
<reference evidence="3 4" key="1">
    <citation type="submission" date="2017-07" db="EMBL/GenBank/DDBJ databases">
        <authorList>
            <person name="Sun Z.S."/>
            <person name="Albrecht U."/>
            <person name="Echele G."/>
            <person name="Lee C.C."/>
        </authorList>
    </citation>
    <scope>NUCLEOTIDE SEQUENCE [LARGE SCALE GENOMIC DNA]</scope>
    <source>
        <strain evidence="3 4">CGMCC 1.12710</strain>
    </source>
</reference>
<feature type="transmembrane region" description="Helical" evidence="1">
    <location>
        <begin position="143"/>
        <end position="167"/>
    </location>
</feature>
<feature type="transmembrane region" description="Helical" evidence="1">
    <location>
        <begin position="200"/>
        <end position="220"/>
    </location>
</feature>
<evidence type="ECO:0000313" key="3">
    <source>
        <dbReference type="EMBL" id="SNT74811.1"/>
    </source>
</evidence>
<keyword evidence="4" id="KW-1185">Reference proteome</keyword>
<keyword evidence="1" id="KW-0472">Membrane</keyword>
<gene>
    <name evidence="3" type="ORF">SAMN06297382_2400</name>
</gene>
<keyword evidence="1" id="KW-1133">Transmembrane helix</keyword>
<dbReference type="Proteomes" id="UP000198346">
    <property type="component" value="Unassembled WGS sequence"/>
</dbReference>
<organism evidence="3 4">
    <name type="scientific">Amphiplicatus metriothermophilus</name>
    <dbReference type="NCBI Taxonomy" id="1519374"/>
    <lineage>
        <taxon>Bacteria</taxon>
        <taxon>Pseudomonadati</taxon>
        <taxon>Pseudomonadota</taxon>
        <taxon>Alphaproteobacteria</taxon>
        <taxon>Parvularculales</taxon>
        <taxon>Parvularculaceae</taxon>
        <taxon>Amphiplicatus</taxon>
    </lineage>
</organism>
<sequence>MTLAVRIALCLIALAAAGAARAHDSRPLTVVIEETGQDVYAVRWRAPASVERANAPTASLGPPCIALSRPAETALEGSALYRCEGGLGDAEARVDWPVYNPSLATLFRLTYRSGETQSVLLGPERSVWTPAAPTAFAGVAANYFLLGVEHILIGIDHILFLFGLLILARSLPRILVTVTGFTIAHSVTLALVALDAARVSVPAVEATIALSIVFVAAEIARGDRTTLAWRRPVLVASAFGLLHGAGFAAALSEIGLPQTERVAALLFFNIGVEAGQLLLVAGALAGAFLWRRLARPALPAARAFPVSGETAAGYGLGLVSAFWFAERSWAVLA</sequence>
<dbReference type="AlphaFoldDB" id="A0A239PWW0"/>
<dbReference type="RefSeq" id="WP_089412846.1">
    <property type="nucleotide sequence ID" value="NZ_FZQA01000006.1"/>
</dbReference>
<evidence type="ECO:0000256" key="2">
    <source>
        <dbReference type="SAM" id="SignalP"/>
    </source>
</evidence>
<dbReference type="InterPro" id="IPR032809">
    <property type="entry name" value="Put_HupE_UreJ"/>
</dbReference>
<name>A0A239PWW0_9PROT</name>
<accession>A0A239PWW0</accession>
<keyword evidence="2" id="KW-0732">Signal</keyword>
<feature type="transmembrane region" description="Helical" evidence="1">
    <location>
        <begin position="174"/>
        <end position="194"/>
    </location>
</feature>
<feature type="transmembrane region" description="Helical" evidence="1">
    <location>
        <begin position="263"/>
        <end position="290"/>
    </location>
</feature>
<dbReference type="Pfam" id="PF13795">
    <property type="entry name" value="HupE_UreJ_2"/>
    <property type="match status" value="1"/>
</dbReference>
<evidence type="ECO:0000256" key="1">
    <source>
        <dbReference type="SAM" id="Phobius"/>
    </source>
</evidence>
<dbReference type="EMBL" id="FZQA01000006">
    <property type="protein sequence ID" value="SNT74811.1"/>
    <property type="molecule type" value="Genomic_DNA"/>
</dbReference>
<feature type="chain" id="PRO_5012014778" evidence="2">
    <location>
        <begin position="23"/>
        <end position="333"/>
    </location>
</feature>
<protein>
    <submittedName>
        <fullName evidence="3">HupE / UreJ protein</fullName>
    </submittedName>
</protein>
<dbReference type="OrthoDB" id="9808870at2"/>
<feature type="signal peptide" evidence="2">
    <location>
        <begin position="1"/>
        <end position="22"/>
    </location>
</feature>
<feature type="transmembrane region" description="Helical" evidence="1">
    <location>
        <begin position="232"/>
        <end position="251"/>
    </location>
</feature>